<dbReference type="CDD" id="cd00114">
    <property type="entry name" value="LIGANc"/>
    <property type="match status" value="1"/>
</dbReference>
<feature type="binding site" evidence="13">
    <location>
        <position position="422"/>
    </location>
    <ligand>
        <name>Zn(2+)</name>
        <dbReference type="ChEBI" id="CHEBI:29105"/>
    </ligand>
</feature>
<dbReference type="RefSeq" id="WP_103962672.1">
    <property type="nucleotide sequence ID" value="NZ_FNVT01000021.1"/>
</dbReference>
<accession>A0A1H6EUN1</accession>
<dbReference type="HAMAP" id="MF_01588">
    <property type="entry name" value="DNA_ligase_A"/>
    <property type="match status" value="1"/>
</dbReference>
<dbReference type="Pfam" id="PF12826">
    <property type="entry name" value="HHH_2"/>
    <property type="match status" value="1"/>
</dbReference>
<comment type="cofactor">
    <cofactor evidence="13">
        <name>Mg(2+)</name>
        <dbReference type="ChEBI" id="CHEBI:18420"/>
    </cofactor>
    <cofactor evidence="13">
        <name>Mn(2+)</name>
        <dbReference type="ChEBI" id="CHEBI:29035"/>
    </cofactor>
</comment>
<dbReference type="InterPro" id="IPR004150">
    <property type="entry name" value="NAD_DNA_ligase_OB"/>
</dbReference>
<protein>
    <recommendedName>
        <fullName evidence="2 13">DNA ligase</fullName>
        <ecNumber evidence="1 13">6.5.1.2</ecNumber>
    </recommendedName>
    <alternativeName>
        <fullName evidence="13">Polydeoxyribonucleotide synthase [NAD(+)]</fullName>
    </alternativeName>
</protein>
<dbReference type="Gene3D" id="3.40.50.10190">
    <property type="entry name" value="BRCT domain"/>
    <property type="match status" value="1"/>
</dbReference>
<dbReference type="EC" id="6.5.1.2" evidence="1 13"/>
<dbReference type="Gene3D" id="2.40.50.140">
    <property type="entry name" value="Nucleic acid-binding proteins"/>
    <property type="match status" value="1"/>
</dbReference>
<gene>
    <name evidence="13" type="primary">ligA</name>
    <name evidence="16" type="ORF">SAMN05444920_12135</name>
</gene>
<dbReference type="NCBIfam" id="TIGR00575">
    <property type="entry name" value="dnlj"/>
    <property type="match status" value="1"/>
</dbReference>
<evidence type="ECO:0000256" key="13">
    <source>
        <dbReference type="HAMAP-Rule" id="MF_01588"/>
    </source>
</evidence>
<comment type="function">
    <text evidence="13">DNA ligase that catalyzes the formation of phosphodiester linkages between 5'-phosphoryl and 3'-hydroxyl groups in double-stranded DNA using NAD as a coenzyme and as the energy source for the reaction. It is essential for DNA replication and repair of damaged DNA.</text>
</comment>
<evidence type="ECO:0000256" key="2">
    <source>
        <dbReference type="ARBA" id="ARBA00013308"/>
    </source>
</evidence>
<keyword evidence="8 13" id="KW-0460">Magnesium</keyword>
<dbReference type="GO" id="GO:0006260">
    <property type="term" value="P:DNA replication"/>
    <property type="evidence" value="ECO:0007669"/>
    <property type="project" value="UniProtKB-KW"/>
</dbReference>
<dbReference type="InterPro" id="IPR041663">
    <property type="entry name" value="DisA/LigA_HHH"/>
</dbReference>
<keyword evidence="17" id="KW-1185">Reference proteome</keyword>
<dbReference type="PROSITE" id="PS01055">
    <property type="entry name" value="DNA_LIGASE_N1"/>
    <property type="match status" value="1"/>
</dbReference>
<comment type="caution">
    <text evidence="13">Lacks conserved residue(s) required for the propagation of feature annotation.</text>
</comment>
<feature type="domain" description="BRCT" evidence="15">
    <location>
        <begin position="611"/>
        <end position="685"/>
    </location>
</feature>
<keyword evidence="3 13" id="KW-0436">Ligase</keyword>
<evidence type="ECO:0000313" key="17">
    <source>
        <dbReference type="Proteomes" id="UP000236732"/>
    </source>
</evidence>
<dbReference type="CDD" id="cd17748">
    <property type="entry name" value="BRCT_DNA_ligase_like"/>
    <property type="match status" value="1"/>
</dbReference>
<dbReference type="Proteomes" id="UP000236732">
    <property type="component" value="Unassembled WGS sequence"/>
</dbReference>
<keyword evidence="6 13" id="KW-0227">DNA damage</keyword>
<dbReference type="SUPFAM" id="SSF52113">
    <property type="entry name" value="BRCT domain"/>
    <property type="match status" value="1"/>
</dbReference>
<evidence type="ECO:0000256" key="4">
    <source>
        <dbReference type="ARBA" id="ARBA00022705"/>
    </source>
</evidence>
<dbReference type="SUPFAM" id="SSF50249">
    <property type="entry name" value="Nucleic acid-binding proteins"/>
    <property type="match status" value="1"/>
</dbReference>
<evidence type="ECO:0000256" key="6">
    <source>
        <dbReference type="ARBA" id="ARBA00022763"/>
    </source>
</evidence>
<feature type="region of interest" description="Disordered" evidence="14">
    <location>
        <begin position="589"/>
        <end position="609"/>
    </location>
</feature>
<dbReference type="SMART" id="SM00292">
    <property type="entry name" value="BRCT"/>
    <property type="match status" value="1"/>
</dbReference>
<dbReference type="Pfam" id="PF01653">
    <property type="entry name" value="DNA_ligase_aden"/>
    <property type="match status" value="1"/>
</dbReference>
<proteinExistence type="inferred from homology"/>
<dbReference type="InterPro" id="IPR018239">
    <property type="entry name" value="DNA_ligase_AS"/>
</dbReference>
<name>A0A1H6EUN1_9ACTN</name>
<dbReference type="GO" id="GO:0046872">
    <property type="term" value="F:metal ion binding"/>
    <property type="evidence" value="ECO:0007669"/>
    <property type="project" value="UniProtKB-KW"/>
</dbReference>
<feature type="binding site" evidence="13">
    <location>
        <position position="441"/>
    </location>
    <ligand>
        <name>Zn(2+)</name>
        <dbReference type="ChEBI" id="CHEBI:29105"/>
    </ligand>
</feature>
<dbReference type="InterPro" id="IPR013839">
    <property type="entry name" value="DNAligase_adenylation"/>
</dbReference>
<evidence type="ECO:0000256" key="8">
    <source>
        <dbReference type="ARBA" id="ARBA00022842"/>
    </source>
</evidence>
<dbReference type="InterPro" id="IPR001357">
    <property type="entry name" value="BRCT_dom"/>
</dbReference>
<feature type="binding site" evidence="13">
    <location>
        <position position="118"/>
    </location>
    <ligand>
        <name>NAD(+)</name>
        <dbReference type="ChEBI" id="CHEBI:57540"/>
    </ligand>
</feature>
<feature type="binding site" evidence="13">
    <location>
        <position position="175"/>
    </location>
    <ligand>
        <name>NAD(+)</name>
        <dbReference type="ChEBI" id="CHEBI:57540"/>
    </ligand>
</feature>
<feature type="binding site" evidence="13">
    <location>
        <position position="419"/>
    </location>
    <ligand>
        <name>Zn(2+)</name>
        <dbReference type="ChEBI" id="CHEBI:29105"/>
    </ligand>
</feature>
<evidence type="ECO:0000256" key="9">
    <source>
        <dbReference type="ARBA" id="ARBA00023027"/>
    </source>
</evidence>
<evidence type="ECO:0000256" key="11">
    <source>
        <dbReference type="ARBA" id="ARBA00034005"/>
    </source>
</evidence>
<keyword evidence="4 13" id="KW-0235">DNA replication</keyword>
<dbReference type="PIRSF" id="PIRSF001604">
    <property type="entry name" value="LigA"/>
    <property type="match status" value="1"/>
</dbReference>
<keyword evidence="13" id="KW-0464">Manganese</keyword>
<dbReference type="GO" id="GO:0006281">
    <property type="term" value="P:DNA repair"/>
    <property type="evidence" value="ECO:0007669"/>
    <property type="project" value="UniProtKB-KW"/>
</dbReference>
<organism evidence="16 17">
    <name type="scientific">Nonomuraea solani</name>
    <dbReference type="NCBI Taxonomy" id="1144553"/>
    <lineage>
        <taxon>Bacteria</taxon>
        <taxon>Bacillati</taxon>
        <taxon>Actinomycetota</taxon>
        <taxon>Actinomycetes</taxon>
        <taxon>Streptosporangiales</taxon>
        <taxon>Streptosporangiaceae</taxon>
        <taxon>Nonomuraea</taxon>
    </lineage>
</organism>
<evidence type="ECO:0000256" key="14">
    <source>
        <dbReference type="SAM" id="MobiDB-lite"/>
    </source>
</evidence>
<keyword evidence="5 13" id="KW-0479">Metal-binding</keyword>
<dbReference type="Gene3D" id="3.30.470.30">
    <property type="entry name" value="DNA ligase/mRNA capping enzyme"/>
    <property type="match status" value="1"/>
</dbReference>
<evidence type="ECO:0000256" key="12">
    <source>
        <dbReference type="ARBA" id="ARBA00060881"/>
    </source>
</evidence>
<dbReference type="InterPro" id="IPR036420">
    <property type="entry name" value="BRCT_dom_sf"/>
</dbReference>
<keyword evidence="10 13" id="KW-0234">DNA repair</keyword>
<keyword evidence="7 13" id="KW-0862">Zinc</keyword>
<comment type="similarity">
    <text evidence="12 13">Belongs to the NAD-dependent DNA ligase family. LigA subfamily.</text>
</comment>
<dbReference type="InterPro" id="IPR013840">
    <property type="entry name" value="DNAligase_N"/>
</dbReference>
<feature type="binding site" evidence="13">
    <location>
        <position position="301"/>
    </location>
    <ligand>
        <name>NAD(+)</name>
        <dbReference type="ChEBI" id="CHEBI:57540"/>
    </ligand>
</feature>
<dbReference type="Gene3D" id="1.10.287.610">
    <property type="entry name" value="Helix hairpin bin"/>
    <property type="match status" value="1"/>
</dbReference>
<feature type="binding site" evidence="13">
    <location>
        <position position="141"/>
    </location>
    <ligand>
        <name>NAD(+)</name>
        <dbReference type="ChEBI" id="CHEBI:57540"/>
    </ligand>
</feature>
<feature type="binding site" evidence="13">
    <location>
        <position position="325"/>
    </location>
    <ligand>
        <name>NAD(+)</name>
        <dbReference type="ChEBI" id="CHEBI:57540"/>
    </ligand>
</feature>
<dbReference type="FunFam" id="2.40.50.140:FF:000012">
    <property type="entry name" value="DNA ligase"/>
    <property type="match status" value="1"/>
</dbReference>
<evidence type="ECO:0000256" key="1">
    <source>
        <dbReference type="ARBA" id="ARBA00012722"/>
    </source>
</evidence>
<dbReference type="Pfam" id="PF03120">
    <property type="entry name" value="OB_DNA_ligase"/>
    <property type="match status" value="1"/>
</dbReference>
<dbReference type="PROSITE" id="PS50172">
    <property type="entry name" value="BRCT"/>
    <property type="match status" value="1"/>
</dbReference>
<dbReference type="Gene3D" id="6.20.10.30">
    <property type="match status" value="1"/>
</dbReference>
<evidence type="ECO:0000256" key="5">
    <source>
        <dbReference type="ARBA" id="ARBA00022723"/>
    </source>
</evidence>
<dbReference type="Pfam" id="PF00533">
    <property type="entry name" value="BRCT"/>
    <property type="match status" value="1"/>
</dbReference>
<dbReference type="InterPro" id="IPR012340">
    <property type="entry name" value="NA-bd_OB-fold"/>
</dbReference>
<feature type="binding site" evidence="13">
    <location>
        <begin position="40"/>
        <end position="44"/>
    </location>
    <ligand>
        <name>NAD(+)</name>
        <dbReference type="ChEBI" id="CHEBI:57540"/>
    </ligand>
</feature>
<evidence type="ECO:0000313" key="16">
    <source>
        <dbReference type="EMBL" id="SEH01587.1"/>
    </source>
</evidence>
<keyword evidence="9 13" id="KW-0520">NAD</keyword>
<feature type="binding site" evidence="13">
    <location>
        <begin position="87"/>
        <end position="88"/>
    </location>
    <ligand>
        <name>NAD(+)</name>
        <dbReference type="ChEBI" id="CHEBI:57540"/>
    </ligand>
</feature>
<sequence length="697" mass="74089">MTETPPITVLADDTAYAEAVQLAVDSAAAYYTDATSTLDDDAYDRLVRGIQAYEEEHPESVLPASPTGKVAGGAVVGDVPHTVPMLSLDNVFGAEELAVWAAGLERRLGRSVTAWSVEPKLDGLAISARYRHGRLAQLVTRGDGTAGEDVSHAIGTIVGLPDRLADAITVELRGEVMMTTSQFEDACAKRQAHDGTTFANARSAAAGTLRAQDRPYVCELTFFGYGVLPPPGDDSELATRLRELPHGEIMAWVAAQGVQTTAATPVAGIVAETLERVQERVEEIHEARAELPFGIDGIVIKCDLAADQAEAGFSSRAPRWAIAYKLPATERITKLLSVEWNVGRTGIIAPRAKLEPVELDGSTVQYATLHNVADITRRGLMIGDSVTVYKAGDVIPRVEAPVVHLRTGEEKPIQIPEVCPSCGSEIDTSQERWRCVLGRECRTVASIIYAVGRDQLDIEGLAANRIGQMLDAGLIADFADLFFLTREQLLGLERMGETSSDNLIAAIEQAKSRPLSRVFAALGVRGTGRSMSRRLARHFATMDAIRAADAEAIQEVDGLGPEKAPVIVTELVGLAPLIDKLIQAGVNMTEPGATPPAERAAQNSEDSAVSGVELPLSSMSVVVTGAMTGPLAELTRNEVNELIERAGGKASSSVSAKTSLLVAGEKAGSKRAKAETLGVRIVSPEEFADQVSAFMGS</sequence>
<reference evidence="16 17" key="1">
    <citation type="submission" date="2016-10" db="EMBL/GenBank/DDBJ databases">
        <authorList>
            <person name="de Groot N.N."/>
        </authorList>
    </citation>
    <scope>NUCLEOTIDE SEQUENCE [LARGE SCALE GENOMIC DNA]</scope>
    <source>
        <strain evidence="16 17">CGMCC 4.7037</strain>
    </source>
</reference>
<evidence type="ECO:0000256" key="7">
    <source>
        <dbReference type="ARBA" id="ARBA00022833"/>
    </source>
</evidence>
<dbReference type="NCBIfam" id="NF005932">
    <property type="entry name" value="PRK07956.1"/>
    <property type="match status" value="1"/>
</dbReference>
<feature type="active site" description="N6-AMP-lysine intermediate" evidence="13">
    <location>
        <position position="120"/>
    </location>
</feature>
<dbReference type="Gene3D" id="1.10.150.20">
    <property type="entry name" value="5' to 3' exonuclease, C-terminal subdomain"/>
    <property type="match status" value="2"/>
</dbReference>
<dbReference type="SUPFAM" id="SSF47781">
    <property type="entry name" value="RuvA domain 2-like"/>
    <property type="match status" value="1"/>
</dbReference>
<dbReference type="EMBL" id="FNVT01000021">
    <property type="protein sequence ID" value="SEH01587.1"/>
    <property type="molecule type" value="Genomic_DNA"/>
</dbReference>
<evidence type="ECO:0000256" key="3">
    <source>
        <dbReference type="ARBA" id="ARBA00022598"/>
    </source>
</evidence>
<dbReference type="OrthoDB" id="9759736at2"/>
<evidence type="ECO:0000256" key="10">
    <source>
        <dbReference type="ARBA" id="ARBA00023204"/>
    </source>
</evidence>
<comment type="catalytic activity">
    <reaction evidence="11 13">
        <text>NAD(+) + (deoxyribonucleotide)n-3'-hydroxyl + 5'-phospho-(deoxyribonucleotide)m = (deoxyribonucleotide)n+m + AMP + beta-nicotinamide D-nucleotide.</text>
        <dbReference type="EC" id="6.5.1.2"/>
    </reaction>
</comment>
<dbReference type="SMART" id="SM00532">
    <property type="entry name" value="LIGANc"/>
    <property type="match status" value="1"/>
</dbReference>
<dbReference type="InterPro" id="IPR001679">
    <property type="entry name" value="DNA_ligase"/>
</dbReference>
<dbReference type="SUPFAM" id="SSF56091">
    <property type="entry name" value="DNA ligase/mRNA capping enzyme, catalytic domain"/>
    <property type="match status" value="1"/>
</dbReference>
<dbReference type="InterPro" id="IPR010994">
    <property type="entry name" value="RuvA_2-like"/>
</dbReference>
<dbReference type="AlphaFoldDB" id="A0A1H6EUN1"/>
<evidence type="ECO:0000259" key="15">
    <source>
        <dbReference type="PROSITE" id="PS50172"/>
    </source>
</evidence>
<dbReference type="GO" id="GO:0003911">
    <property type="term" value="F:DNA ligase (NAD+) activity"/>
    <property type="evidence" value="ECO:0007669"/>
    <property type="project" value="UniProtKB-UniRule"/>
</dbReference>